<reference evidence="3 4" key="1">
    <citation type="submission" date="2015-02" db="EMBL/GenBank/DDBJ databases">
        <title>Draft genome sequences of ten Microbacterium spp. with emphasis on heavy metal contaminated environments.</title>
        <authorList>
            <person name="Corretto E."/>
        </authorList>
    </citation>
    <scope>NUCLEOTIDE SEQUENCE [LARGE SCALE GENOMIC DNA]</scope>
    <source>
        <strain evidence="3 4">SA35</strain>
    </source>
</reference>
<evidence type="ECO:0000256" key="2">
    <source>
        <dbReference type="SAM" id="Phobius"/>
    </source>
</evidence>
<feature type="transmembrane region" description="Helical" evidence="2">
    <location>
        <begin position="12"/>
        <end position="36"/>
    </location>
</feature>
<gene>
    <name evidence="3" type="ORF">RS84_02272</name>
</gene>
<feature type="transmembrane region" description="Helical" evidence="2">
    <location>
        <begin position="116"/>
        <end position="139"/>
    </location>
</feature>
<keyword evidence="4" id="KW-1185">Reference proteome</keyword>
<protein>
    <submittedName>
        <fullName evidence="3">Cytochrome C biogenesis protein transmembrane region</fullName>
    </submittedName>
</protein>
<evidence type="ECO:0000313" key="4">
    <source>
        <dbReference type="Proteomes" id="UP000033900"/>
    </source>
</evidence>
<keyword evidence="2 3" id="KW-0812">Transmembrane</keyword>
<feature type="transmembrane region" description="Helical" evidence="2">
    <location>
        <begin position="229"/>
        <end position="253"/>
    </location>
</feature>
<dbReference type="STRING" id="273678.RS84_02272"/>
<feature type="transmembrane region" description="Helical" evidence="2">
    <location>
        <begin position="193"/>
        <end position="217"/>
    </location>
</feature>
<dbReference type="Proteomes" id="UP000033900">
    <property type="component" value="Unassembled WGS sequence"/>
</dbReference>
<dbReference type="AlphaFoldDB" id="A0A0M2HSM2"/>
<organism evidence="3 4">
    <name type="scientific">Microbacterium hydrocarbonoxydans</name>
    <dbReference type="NCBI Taxonomy" id="273678"/>
    <lineage>
        <taxon>Bacteria</taxon>
        <taxon>Bacillati</taxon>
        <taxon>Actinomycetota</taxon>
        <taxon>Actinomycetes</taxon>
        <taxon>Micrococcales</taxon>
        <taxon>Microbacteriaceae</taxon>
        <taxon>Microbacterium</taxon>
    </lineage>
</organism>
<proteinExistence type="predicted"/>
<dbReference type="InterPro" id="IPR051790">
    <property type="entry name" value="Cytochrome_c-biogenesis_DsbD"/>
</dbReference>
<dbReference type="PANTHER" id="PTHR31272:SF4">
    <property type="entry name" value="CYTOCHROME C-TYPE BIOGENESIS PROTEIN HI_1454-RELATED"/>
    <property type="match status" value="1"/>
</dbReference>
<feature type="region of interest" description="Disordered" evidence="1">
    <location>
        <begin position="53"/>
        <end position="74"/>
    </location>
</feature>
<evidence type="ECO:0000256" key="1">
    <source>
        <dbReference type="SAM" id="MobiDB-lite"/>
    </source>
</evidence>
<name>A0A0M2HSM2_9MICO</name>
<comment type="caution">
    <text evidence="3">The sequence shown here is derived from an EMBL/GenBank/DDBJ whole genome shotgun (WGS) entry which is preliminary data.</text>
</comment>
<keyword evidence="2" id="KW-1133">Transmembrane helix</keyword>
<feature type="transmembrane region" description="Helical" evidence="2">
    <location>
        <begin position="151"/>
        <end position="181"/>
    </location>
</feature>
<keyword evidence="2" id="KW-0472">Membrane</keyword>
<feature type="transmembrane region" description="Helical" evidence="2">
    <location>
        <begin position="81"/>
        <end position="110"/>
    </location>
</feature>
<evidence type="ECO:0000313" key="3">
    <source>
        <dbReference type="EMBL" id="KJL47478.1"/>
    </source>
</evidence>
<dbReference type="PATRIC" id="fig|273678.4.peg.2274"/>
<dbReference type="PANTHER" id="PTHR31272">
    <property type="entry name" value="CYTOCHROME C-TYPE BIOGENESIS PROTEIN HI_1454-RELATED"/>
    <property type="match status" value="1"/>
</dbReference>
<dbReference type="EMBL" id="JYJB01000009">
    <property type="protein sequence ID" value="KJL47478.1"/>
    <property type="molecule type" value="Genomic_DNA"/>
</dbReference>
<sequence>MSPHDIIGSGALWLAIPVAMVAGLLSFLSPCVLPLVPGYLGFLGGAVGPSTGSGTQRAGAGTQRAGSGNPRAAQAPGRRQLVLGVLLFILGFSVVFIGITALSGTVGVFLLRWGDLITRILGAVIILMGLVFLGFFGFAQRELRFHVDAKAGIIGAPLLGVALGIGWAPCMGPTLSAIVALSFNAGDPLRASFLGLAYSLGLGIPFLLVALGFGWATKTIGFLRRHIRVVNIIGGVLLIVLGILMVSGLWTGIMSRLTAVMGSVILPL</sequence>
<accession>A0A0M2HSM2</accession>